<name>A0ABY5Z4D4_9ACTN</name>
<sequence>MNAESLIALDAALLAAAVAIVVPVWTFKRTLEFRRPSLGSRRLVLSPS</sequence>
<proteinExistence type="predicted"/>
<evidence type="ECO:0000313" key="3">
    <source>
        <dbReference type="Proteomes" id="UP001058271"/>
    </source>
</evidence>
<dbReference type="EMBL" id="CP073721">
    <property type="protein sequence ID" value="UWZ36514.1"/>
    <property type="molecule type" value="Genomic_DNA"/>
</dbReference>
<keyword evidence="3" id="KW-1185">Reference proteome</keyword>
<feature type="transmembrane region" description="Helical" evidence="1">
    <location>
        <begin position="6"/>
        <end position="27"/>
    </location>
</feature>
<organism evidence="2 3">
    <name type="scientific">Dactylosporangium roseum</name>
    <dbReference type="NCBI Taxonomy" id="47989"/>
    <lineage>
        <taxon>Bacteria</taxon>
        <taxon>Bacillati</taxon>
        <taxon>Actinomycetota</taxon>
        <taxon>Actinomycetes</taxon>
        <taxon>Micromonosporales</taxon>
        <taxon>Micromonosporaceae</taxon>
        <taxon>Dactylosporangium</taxon>
    </lineage>
</organism>
<gene>
    <name evidence="2" type="ORF">Drose_36805</name>
</gene>
<keyword evidence="1" id="KW-0472">Membrane</keyword>
<evidence type="ECO:0008006" key="4">
    <source>
        <dbReference type="Google" id="ProtNLM"/>
    </source>
</evidence>
<dbReference type="Proteomes" id="UP001058271">
    <property type="component" value="Chromosome"/>
</dbReference>
<keyword evidence="1" id="KW-1133">Transmembrane helix</keyword>
<evidence type="ECO:0000256" key="1">
    <source>
        <dbReference type="SAM" id="Phobius"/>
    </source>
</evidence>
<keyword evidence="1" id="KW-0812">Transmembrane</keyword>
<dbReference type="RefSeq" id="WP_260725852.1">
    <property type="nucleotide sequence ID" value="NZ_BAAABS010000027.1"/>
</dbReference>
<accession>A0ABY5Z4D4</accession>
<reference evidence="2" key="1">
    <citation type="submission" date="2021-04" db="EMBL/GenBank/DDBJ databases">
        <title>Biosynthetic gene clusters of Dactylosporangioum roseum.</title>
        <authorList>
            <person name="Hartkoorn R.C."/>
            <person name="Beaudoing E."/>
            <person name="Hot D."/>
            <person name="Moureu S."/>
        </authorList>
    </citation>
    <scope>NUCLEOTIDE SEQUENCE</scope>
    <source>
        <strain evidence="2">NRRL B-16295</strain>
    </source>
</reference>
<evidence type="ECO:0000313" key="2">
    <source>
        <dbReference type="EMBL" id="UWZ36514.1"/>
    </source>
</evidence>
<protein>
    <recommendedName>
        <fullName evidence="4">Aerotolerance regulator N-terminal domain-containing protein</fullName>
    </recommendedName>
</protein>